<evidence type="ECO:0000256" key="6">
    <source>
        <dbReference type="SAM" id="SignalP"/>
    </source>
</evidence>
<evidence type="ECO:0000256" key="4">
    <source>
        <dbReference type="PROSITE-ProRule" id="PRU00473"/>
    </source>
</evidence>
<reference evidence="9" key="1">
    <citation type="journal article" date="2019" name="Int. J. Syst. Evol. Microbiol.">
        <title>The Global Catalogue of Microorganisms (GCM) 10K type strain sequencing project: providing services to taxonomists for standard genome sequencing and annotation.</title>
        <authorList>
            <consortium name="The Broad Institute Genomics Platform"/>
            <consortium name="The Broad Institute Genome Sequencing Center for Infectious Disease"/>
            <person name="Wu L."/>
            <person name="Ma J."/>
        </authorList>
    </citation>
    <scope>NUCLEOTIDE SEQUENCE [LARGE SCALE GENOMIC DNA]</scope>
    <source>
        <strain evidence="9">CGMCC 4.1641</strain>
    </source>
</reference>
<accession>A0ABW0A0B6</accession>
<dbReference type="Proteomes" id="UP001596222">
    <property type="component" value="Unassembled WGS sequence"/>
</dbReference>
<comment type="subcellular location">
    <subcellularLocation>
        <location evidence="1">Cell outer membrane</location>
    </subcellularLocation>
</comment>
<feature type="domain" description="OmpA-like" evidence="7">
    <location>
        <begin position="85"/>
        <end position="202"/>
    </location>
</feature>
<dbReference type="InterPro" id="IPR006665">
    <property type="entry name" value="OmpA-like"/>
</dbReference>
<name>A0ABW0A0B6_9ACTN</name>
<dbReference type="PANTHER" id="PTHR30329">
    <property type="entry name" value="STATOR ELEMENT OF FLAGELLAR MOTOR COMPLEX"/>
    <property type="match status" value="1"/>
</dbReference>
<sequence>MKRLHSRGSVWVVSVTLAVGLTAAAAPVALADEVPSAPSAFTGKIDPKDPGLKLEPGRTLGPPKVLDIKSIVGDESGQEQRQDTNSDVKFQLQAEVLFGKDSADLNPEANERIRAIADEIKKQNARQVQVFGFTDNLGTHEHGMELSKQRADAVQKELSKSLGSEVRYEIRGYAEDAPVASNDTEEGRKQNRRVEVSFPRTS</sequence>
<evidence type="ECO:0000259" key="7">
    <source>
        <dbReference type="PROSITE" id="PS51123"/>
    </source>
</evidence>
<keyword evidence="2 4" id="KW-0472">Membrane</keyword>
<protein>
    <submittedName>
        <fullName evidence="8">OmpA family protein</fullName>
    </submittedName>
</protein>
<dbReference type="EMBL" id="JBHSKJ010000008">
    <property type="protein sequence ID" value="MFC5146106.1"/>
    <property type="molecule type" value="Genomic_DNA"/>
</dbReference>
<dbReference type="InterPro" id="IPR006664">
    <property type="entry name" value="OMP_bac"/>
</dbReference>
<keyword evidence="6" id="KW-0732">Signal</keyword>
<evidence type="ECO:0000313" key="9">
    <source>
        <dbReference type="Proteomes" id="UP001596222"/>
    </source>
</evidence>
<organism evidence="8 9">
    <name type="scientific">Streptomyces aureoversilis</name>
    <dbReference type="NCBI Taxonomy" id="67277"/>
    <lineage>
        <taxon>Bacteria</taxon>
        <taxon>Bacillati</taxon>
        <taxon>Actinomycetota</taxon>
        <taxon>Actinomycetes</taxon>
        <taxon>Kitasatosporales</taxon>
        <taxon>Streptomycetaceae</taxon>
        <taxon>Streptomyces</taxon>
    </lineage>
</organism>
<dbReference type="CDD" id="cd07185">
    <property type="entry name" value="OmpA_C-like"/>
    <property type="match status" value="1"/>
</dbReference>
<evidence type="ECO:0000313" key="8">
    <source>
        <dbReference type="EMBL" id="MFC5146106.1"/>
    </source>
</evidence>
<dbReference type="PRINTS" id="PR01021">
    <property type="entry name" value="OMPADOMAIN"/>
</dbReference>
<feature type="chain" id="PRO_5047461035" evidence="6">
    <location>
        <begin position="32"/>
        <end position="202"/>
    </location>
</feature>
<feature type="compositionally biased region" description="Basic and acidic residues" evidence="5">
    <location>
        <begin position="45"/>
        <end position="56"/>
    </location>
</feature>
<dbReference type="RefSeq" id="WP_382041952.1">
    <property type="nucleotide sequence ID" value="NZ_JBHSKJ010000008.1"/>
</dbReference>
<comment type="caution">
    <text evidence="8">The sequence shown here is derived from an EMBL/GenBank/DDBJ whole genome shotgun (WGS) entry which is preliminary data.</text>
</comment>
<proteinExistence type="predicted"/>
<dbReference type="InterPro" id="IPR036737">
    <property type="entry name" value="OmpA-like_sf"/>
</dbReference>
<dbReference type="PROSITE" id="PS51123">
    <property type="entry name" value="OMPA_2"/>
    <property type="match status" value="1"/>
</dbReference>
<keyword evidence="3" id="KW-0998">Cell outer membrane</keyword>
<gene>
    <name evidence="8" type="ORF">ACFPP6_15685</name>
</gene>
<feature type="signal peptide" evidence="6">
    <location>
        <begin position="1"/>
        <end position="31"/>
    </location>
</feature>
<evidence type="ECO:0000256" key="5">
    <source>
        <dbReference type="SAM" id="MobiDB-lite"/>
    </source>
</evidence>
<dbReference type="InterPro" id="IPR050330">
    <property type="entry name" value="Bact_OuterMem_StrucFunc"/>
</dbReference>
<dbReference type="PANTHER" id="PTHR30329:SF21">
    <property type="entry name" value="LIPOPROTEIN YIAD-RELATED"/>
    <property type="match status" value="1"/>
</dbReference>
<evidence type="ECO:0000256" key="1">
    <source>
        <dbReference type="ARBA" id="ARBA00004442"/>
    </source>
</evidence>
<dbReference type="Pfam" id="PF00691">
    <property type="entry name" value="OmpA"/>
    <property type="match status" value="1"/>
</dbReference>
<dbReference type="SUPFAM" id="SSF103088">
    <property type="entry name" value="OmpA-like"/>
    <property type="match status" value="1"/>
</dbReference>
<feature type="region of interest" description="Disordered" evidence="5">
    <location>
        <begin position="39"/>
        <end position="59"/>
    </location>
</feature>
<evidence type="ECO:0000256" key="2">
    <source>
        <dbReference type="ARBA" id="ARBA00023136"/>
    </source>
</evidence>
<keyword evidence="9" id="KW-1185">Reference proteome</keyword>
<feature type="region of interest" description="Disordered" evidence="5">
    <location>
        <begin position="174"/>
        <end position="202"/>
    </location>
</feature>
<evidence type="ECO:0000256" key="3">
    <source>
        <dbReference type="ARBA" id="ARBA00023237"/>
    </source>
</evidence>
<feature type="compositionally biased region" description="Basic and acidic residues" evidence="5">
    <location>
        <begin position="185"/>
        <end position="195"/>
    </location>
</feature>
<dbReference type="Gene3D" id="3.30.1330.60">
    <property type="entry name" value="OmpA-like domain"/>
    <property type="match status" value="1"/>
</dbReference>